<evidence type="ECO:0000256" key="4">
    <source>
        <dbReference type="ARBA" id="ARBA00051339"/>
    </source>
</evidence>
<dbReference type="PANTHER" id="PTHR30502">
    <property type="entry name" value="2-KETO-3-DEOXY-L-RHAMNONATE ALDOLASE"/>
    <property type="match status" value="1"/>
</dbReference>
<comment type="catalytic activity">
    <reaction evidence="5">
        <text>D-glyceraldehyde + 3-hydroxypyruvate = (3R,4S,5R)-3,4,5,6-tetrahydroxy-2-oxohexanoate</text>
        <dbReference type="Rhea" id="RHEA:80047"/>
        <dbReference type="ChEBI" id="CHEBI:17180"/>
        <dbReference type="ChEBI" id="CHEBI:17378"/>
        <dbReference type="ChEBI" id="CHEBI:231434"/>
    </reaction>
</comment>
<comment type="catalytic activity">
    <reaction evidence="4">
        <text>D-glyceraldehyde + 3-hydroxypyruvate = 2-dehydro-D-galactonate</text>
        <dbReference type="Rhea" id="RHEA:80051"/>
        <dbReference type="ChEBI" id="CHEBI:17180"/>
        <dbReference type="ChEBI" id="CHEBI:17378"/>
        <dbReference type="ChEBI" id="CHEBI:28023"/>
    </reaction>
</comment>
<dbReference type="GO" id="GO:0016832">
    <property type="term" value="F:aldehyde-lyase activity"/>
    <property type="evidence" value="ECO:0007669"/>
    <property type="project" value="UniProtKB-ARBA"/>
</dbReference>
<dbReference type="Gene3D" id="3.20.20.60">
    <property type="entry name" value="Phosphoenolpyruvate-binding domains"/>
    <property type="match status" value="1"/>
</dbReference>
<dbReference type="GO" id="GO:0046872">
    <property type="term" value="F:metal ion binding"/>
    <property type="evidence" value="ECO:0007669"/>
    <property type="project" value="UniProtKB-KW"/>
</dbReference>
<name>A0A848NXF8_9RALS</name>
<dbReference type="Proteomes" id="UP000575469">
    <property type="component" value="Unassembled WGS sequence"/>
</dbReference>
<evidence type="ECO:0000256" key="2">
    <source>
        <dbReference type="ARBA" id="ARBA00022723"/>
    </source>
</evidence>
<comment type="similarity">
    <text evidence="1">Belongs to the HpcH/HpaI aldolase family.</text>
</comment>
<dbReference type="EC" id="4.1.2.52" evidence="7"/>
<protein>
    <submittedName>
        <fullName evidence="7">4-hydroxy-2-oxoheptanedioate aldolase</fullName>
        <ecNumber evidence="7">4.1.2.52</ecNumber>
    </submittedName>
</protein>
<accession>A0A848NXF8</accession>
<dbReference type="InterPro" id="IPR040442">
    <property type="entry name" value="Pyrv_kinase-like_dom_sf"/>
</dbReference>
<dbReference type="EMBL" id="JABBZM010000003">
    <property type="protein sequence ID" value="NMV37174.1"/>
    <property type="molecule type" value="Genomic_DNA"/>
</dbReference>
<evidence type="ECO:0000313" key="8">
    <source>
        <dbReference type="Proteomes" id="UP000575469"/>
    </source>
</evidence>
<dbReference type="RefSeq" id="WP_169339375.1">
    <property type="nucleotide sequence ID" value="NZ_JABBZM010000003.1"/>
</dbReference>
<dbReference type="SUPFAM" id="SSF51621">
    <property type="entry name" value="Phosphoenolpyruvate/pyruvate domain"/>
    <property type="match status" value="1"/>
</dbReference>
<dbReference type="FunFam" id="3.20.20.60:FF:000004">
    <property type="entry name" value="5-keto-4-deoxy-D-glucarate aldolase"/>
    <property type="match status" value="1"/>
</dbReference>
<dbReference type="InterPro" id="IPR005000">
    <property type="entry name" value="Aldolase/citrate-lyase_domain"/>
</dbReference>
<dbReference type="GO" id="GO:0005737">
    <property type="term" value="C:cytoplasm"/>
    <property type="evidence" value="ECO:0007669"/>
    <property type="project" value="UniProtKB-ARBA"/>
</dbReference>
<dbReference type="GO" id="GO:0010124">
    <property type="term" value="P:phenylacetate catabolic process"/>
    <property type="evidence" value="ECO:0007669"/>
    <property type="project" value="InterPro"/>
</dbReference>
<sequence length="267" mass="28674">MQLPVNHFKRALAERRPQIGLWLAMTHPYPAEIAAGAGFDWLLIDNEHAPNQLQSTLAQLQAVAPYHSHPIVRPAWNDAVEIKRLMDIGAQTLLVPMVQSADEARAAVEAMRYPPEGIRGVGSALARASRWNRVDDYLRRANAEMCTLVQVETTESLVHLDAILAVDGVDGVFIGPGDLAASMGHLGEPGHPEVRKTIDDTIRRIVASGRAAGILSADQAQARHYLSLGATFVAVGTDVTLLARSAEQLAQAFKGEGAKPQAGGGVY</sequence>
<dbReference type="InterPro" id="IPR012689">
    <property type="entry name" value="HpaI"/>
</dbReference>
<feature type="domain" description="HpcH/HpaI aldolase/citrate lyase" evidence="6">
    <location>
        <begin position="18"/>
        <end position="243"/>
    </location>
</feature>
<dbReference type="InterPro" id="IPR050251">
    <property type="entry name" value="HpcH-HpaI_aldolase"/>
</dbReference>
<dbReference type="Pfam" id="PF03328">
    <property type="entry name" value="HpcH_HpaI"/>
    <property type="match status" value="1"/>
</dbReference>
<organism evidence="7 8">
    <name type="scientific">Ralstonia insidiosa</name>
    <dbReference type="NCBI Taxonomy" id="190721"/>
    <lineage>
        <taxon>Bacteria</taxon>
        <taxon>Pseudomonadati</taxon>
        <taxon>Pseudomonadota</taxon>
        <taxon>Betaproteobacteria</taxon>
        <taxon>Burkholderiales</taxon>
        <taxon>Burkholderiaceae</taxon>
        <taxon>Ralstonia</taxon>
    </lineage>
</organism>
<dbReference type="PANTHER" id="PTHR30502:SF0">
    <property type="entry name" value="PHOSPHOENOLPYRUVATE CARBOXYLASE FAMILY PROTEIN"/>
    <property type="match status" value="1"/>
</dbReference>
<reference evidence="7 8" key="1">
    <citation type="submission" date="2020-04" db="EMBL/GenBank/DDBJ databases">
        <title>Ralstonia insidiosa genome sequencing and assembly.</title>
        <authorList>
            <person name="Martins R.C.R."/>
            <person name="Perdigao-Neto L.V."/>
            <person name="Levin A.S.S."/>
            <person name="Costa S.F."/>
        </authorList>
    </citation>
    <scope>NUCLEOTIDE SEQUENCE [LARGE SCALE GENOMIC DNA]</scope>
    <source>
        <strain evidence="7 8">5047</strain>
    </source>
</reference>
<dbReference type="InterPro" id="IPR015813">
    <property type="entry name" value="Pyrv/PenolPyrv_kinase-like_dom"/>
</dbReference>
<evidence type="ECO:0000259" key="6">
    <source>
        <dbReference type="Pfam" id="PF03328"/>
    </source>
</evidence>
<proteinExistence type="inferred from homology"/>
<evidence type="ECO:0000256" key="3">
    <source>
        <dbReference type="ARBA" id="ARBA00023239"/>
    </source>
</evidence>
<evidence type="ECO:0000256" key="5">
    <source>
        <dbReference type="ARBA" id="ARBA00051592"/>
    </source>
</evidence>
<comment type="caution">
    <text evidence="7">The sequence shown here is derived from an EMBL/GenBank/DDBJ whole genome shotgun (WGS) entry which is preliminary data.</text>
</comment>
<keyword evidence="2" id="KW-0479">Metal-binding</keyword>
<gene>
    <name evidence="7" type="primary">hpaI</name>
    <name evidence="7" type="ORF">HGR00_04560</name>
</gene>
<dbReference type="AlphaFoldDB" id="A0A848NXF8"/>
<evidence type="ECO:0000313" key="7">
    <source>
        <dbReference type="EMBL" id="NMV37174.1"/>
    </source>
</evidence>
<dbReference type="NCBIfam" id="TIGR02311">
    <property type="entry name" value="HpaI"/>
    <property type="match status" value="1"/>
</dbReference>
<evidence type="ECO:0000256" key="1">
    <source>
        <dbReference type="ARBA" id="ARBA00005568"/>
    </source>
</evidence>
<keyword evidence="3 7" id="KW-0456">Lyase</keyword>